<feature type="compositionally biased region" description="Basic and acidic residues" evidence="1">
    <location>
        <begin position="15"/>
        <end position="25"/>
    </location>
</feature>
<dbReference type="Proteomes" id="UP000054845">
    <property type="component" value="Unassembled WGS sequence"/>
</dbReference>
<organism evidence="2 3">
    <name type="scientific">Ceraceosorus bombacis</name>
    <dbReference type="NCBI Taxonomy" id="401625"/>
    <lineage>
        <taxon>Eukaryota</taxon>
        <taxon>Fungi</taxon>
        <taxon>Dikarya</taxon>
        <taxon>Basidiomycota</taxon>
        <taxon>Ustilaginomycotina</taxon>
        <taxon>Exobasidiomycetes</taxon>
        <taxon>Ceraceosorales</taxon>
        <taxon>Ceraceosoraceae</taxon>
        <taxon>Ceraceosorus</taxon>
    </lineage>
</organism>
<accession>A0A0N7LA29</accession>
<dbReference type="AlphaFoldDB" id="A0A0N7LA29"/>
<name>A0A0N7LA29_9BASI</name>
<dbReference type="PANTHER" id="PTHR12829:SF4">
    <property type="entry name" value="N(6)-ADENINE-SPECIFIC METHYLTRANSFERASE METTL4"/>
    <property type="match status" value="1"/>
</dbReference>
<evidence type="ECO:0000256" key="1">
    <source>
        <dbReference type="SAM" id="MobiDB-lite"/>
    </source>
</evidence>
<feature type="region of interest" description="Disordered" evidence="1">
    <location>
        <begin position="252"/>
        <end position="279"/>
    </location>
</feature>
<protein>
    <submittedName>
        <fullName evidence="2">DROSOPHILA MELANOGASTER BITHORAX COMPLEX (BX-C)-RELATED</fullName>
    </submittedName>
</protein>
<evidence type="ECO:0000313" key="3">
    <source>
        <dbReference type="Proteomes" id="UP000054845"/>
    </source>
</evidence>
<dbReference type="OrthoDB" id="61116at2759"/>
<dbReference type="STRING" id="401625.A0A0N7LA29"/>
<dbReference type="PANTHER" id="PTHR12829">
    <property type="entry name" value="N6-ADENOSINE-METHYLTRANSFERASE"/>
    <property type="match status" value="1"/>
</dbReference>
<dbReference type="GO" id="GO:0005634">
    <property type="term" value="C:nucleus"/>
    <property type="evidence" value="ECO:0007669"/>
    <property type="project" value="TreeGrafter"/>
</dbReference>
<feature type="region of interest" description="Disordered" evidence="1">
    <location>
        <begin position="1"/>
        <end position="25"/>
    </location>
</feature>
<dbReference type="GO" id="GO:0008168">
    <property type="term" value="F:methyltransferase activity"/>
    <property type="evidence" value="ECO:0007669"/>
    <property type="project" value="TreeGrafter"/>
</dbReference>
<proteinExistence type="predicted"/>
<evidence type="ECO:0000313" key="2">
    <source>
        <dbReference type="EMBL" id="CEH15434.1"/>
    </source>
</evidence>
<dbReference type="EMBL" id="CCYA01000264">
    <property type="protein sequence ID" value="CEH15434.1"/>
    <property type="molecule type" value="Genomic_DNA"/>
</dbReference>
<keyword evidence="3" id="KW-1185">Reference proteome</keyword>
<sequence length="471" mass="51400">MAFEATRNEALARSSQHEIKSDRNDTSVVLHLERNTSRKTAPADQIDVHAAPRKRRKLDASTIDLFSDIAEECLDHAEELAIATTDVRDGEVSEQGDARQPTLLMPCHSGFLLTDLLKSQLTLPSGFPEALQFLHTKQLSLLLLDPPYPNASVARASKRNKHKEAYSPVQDLYDLWKLKDCVARLLRAGSAERSLAQNTGLDSHYAKERATLVACWVTNDPKARHLMLGKLFRSWDVVPIGEIGWLKVTASSASGDTGSPASGTNRRFPSNDLASSQDDNACVSQGGQLVISPELALQTGRKSHEVLLLGRYIGAADSQSVEARARRMELARAEARECAQRRTVIVSVPLGHSRKPYVFDVLRPLLPPHRHQDSPVVVELFARNLCAGPVGRADVHESIDGVELLNAVSEPDVNTKGRATDQLRPGAQAAVPSGTVQSRSLQRGWWISIGNEAPRFNIVGAGSPGLSRTAL</sequence>
<reference evidence="2 3" key="1">
    <citation type="submission" date="2014-09" db="EMBL/GenBank/DDBJ databases">
        <authorList>
            <person name="Magalhaes I.L.F."/>
            <person name="Oliveira U."/>
            <person name="Santos F.R."/>
            <person name="Vidigal T.H.D.A."/>
            <person name="Brescovit A.D."/>
            <person name="Santos A.J."/>
        </authorList>
    </citation>
    <scope>NUCLEOTIDE SEQUENCE [LARGE SCALE GENOMIC DNA]</scope>
</reference>